<evidence type="ECO:0000256" key="7">
    <source>
        <dbReference type="ARBA" id="ARBA00022989"/>
    </source>
</evidence>
<keyword evidence="3" id="KW-0813">Transport</keyword>
<dbReference type="Pfam" id="PF00083">
    <property type="entry name" value="Sugar_tr"/>
    <property type="match status" value="1"/>
</dbReference>
<dbReference type="PROSITE" id="PS50850">
    <property type="entry name" value="MFS"/>
    <property type="match status" value="1"/>
</dbReference>
<feature type="transmembrane region" description="Helical" evidence="9">
    <location>
        <begin position="356"/>
        <end position="372"/>
    </location>
</feature>
<dbReference type="Pfam" id="PF07690">
    <property type="entry name" value="MFS_1"/>
    <property type="match status" value="1"/>
</dbReference>
<evidence type="ECO:0000313" key="12">
    <source>
        <dbReference type="Proteomes" id="UP000000270"/>
    </source>
</evidence>
<dbReference type="HOGENOM" id="CLU_001265_39_0_5"/>
<sequence length="477" mass="49882">MQRAFWGARDPFSCVPGTAGAAGRAVQVWASLNAVRSVLHRGAVMTSLADAGAAAAPGQAAPAPLSLRLVLAGSIGNTLEWYDFGAYGFLAAIFARNFFPADSGFAALLAAYGMMAASFLMRPVGGVIFGHIGDRYGRRHALYLSAALMCVSTVAIGLLPTYATAGMAAPILLLALRLLQGVSIGGEYSSSVVFLAESAKPRWRGLLLSLCSMGAMGGTMLGSLVGAATASFLSQDELIAWGWRMPFFVGLLLGGTTLWLRHGLQSAPERSTEQPRSPLLQAFADDWRAIVICAVINLAGGVNTYTLFVYLVTYMEQVDGLSPGSALQVNTASMVVAVVLMPMFAALSDVIGRKRVLVASLLGFILFGWPLFRLVSGGTEEGAMLGQLGFAVLISAYTGVSPAVLAELFKRATRCSAAAVSNNVSRGIAGGTAPMVGVYLVSGLHDPMGPALYIICIALISLIATLCMTDRTRLPLP</sequence>
<evidence type="ECO:0000256" key="2">
    <source>
        <dbReference type="ARBA" id="ARBA00008240"/>
    </source>
</evidence>
<name>A8HQD5_AZOC5</name>
<dbReference type="STRING" id="438753.AZC_1030"/>
<feature type="transmembrane region" description="Helical" evidence="9">
    <location>
        <begin position="141"/>
        <end position="159"/>
    </location>
</feature>
<dbReference type="GO" id="GO:0015293">
    <property type="term" value="F:symporter activity"/>
    <property type="evidence" value="ECO:0007669"/>
    <property type="project" value="UniProtKB-KW"/>
</dbReference>
<evidence type="ECO:0000256" key="3">
    <source>
        <dbReference type="ARBA" id="ARBA00022448"/>
    </source>
</evidence>
<reference evidence="11 12" key="4">
    <citation type="journal article" date="2009" name="Appl. Environ. Microbiol.">
        <title>Comparative genome-wide transcriptional profiling of Azorhizobium caulinodans ORS571 grown under free-living and symbiotic conditions.</title>
        <authorList>
            <person name="Tsukada S."/>
            <person name="Aono T."/>
            <person name="Akiba N."/>
            <person name="Lee KB."/>
            <person name="Liu CT."/>
            <person name="Toyazaki H."/>
            <person name="Oyaizu H."/>
        </authorList>
    </citation>
    <scope>NUCLEOTIDE SEQUENCE [LARGE SCALE GENOMIC DNA]</scope>
    <source>
        <strain evidence="12">ATCC 43989 / DSM 5975 / JCM 20966 / LMG 6465 / NBRC 14845 / NCIMB 13405 / ORS 571</strain>
    </source>
</reference>
<dbReference type="InterPro" id="IPR011701">
    <property type="entry name" value="MFS"/>
</dbReference>
<dbReference type="InterPro" id="IPR036259">
    <property type="entry name" value="MFS_trans_sf"/>
</dbReference>
<keyword evidence="4" id="KW-1003">Cell membrane</keyword>
<reference evidence="11 12" key="1">
    <citation type="journal article" date="2007" name="Appl. Environ. Microbiol.">
        <title>Rhizobial factors required for stem nodule maturation and maintenance in Sesbania rostrata-Azorhizobium caulinodans ORS571 symbiosis.</title>
        <authorList>
            <person name="Suzuki S."/>
            <person name="Aono T."/>
            <person name="Lee KB."/>
            <person name="Suzuki T."/>
            <person name="Liu CT."/>
            <person name="Miwa H."/>
            <person name="Wakao S."/>
            <person name="Iki T."/>
            <person name="Oyaizu H."/>
        </authorList>
    </citation>
    <scope>NUCLEOTIDE SEQUENCE [LARGE SCALE GENOMIC DNA]</scope>
    <source>
        <strain evidence="12">ATCC 43989 / DSM 5975 / JCM 20966 / LMG 6465 / NBRC 14845 / NCIMB 13405 / ORS 571</strain>
    </source>
</reference>
<reference evidence="11 12" key="5">
    <citation type="journal article" date="2010" name="Appl. Environ. Microbiol.">
        <title>phrR-like gene praR of Azorhizobium caulinodans ORS571 is essential for symbiosis with Sesbania rostrata and is involved in expression of reb genes.</title>
        <authorList>
            <person name="Akiba N."/>
            <person name="Aono T."/>
            <person name="Toyazaki H."/>
            <person name="Sato S."/>
            <person name="Oyaizu H."/>
        </authorList>
    </citation>
    <scope>NUCLEOTIDE SEQUENCE [LARGE SCALE GENOMIC DNA]</scope>
    <source>
        <strain evidence="12">ATCC 43989 / DSM 5975 / JCM 20966 / LMG 6465 / NBRC 14845 / NCIMB 13405 / ORS 571</strain>
    </source>
</reference>
<evidence type="ECO:0000256" key="6">
    <source>
        <dbReference type="ARBA" id="ARBA00022847"/>
    </source>
</evidence>
<keyword evidence="8 9" id="KW-0472">Membrane</keyword>
<evidence type="ECO:0000256" key="8">
    <source>
        <dbReference type="ARBA" id="ARBA00023136"/>
    </source>
</evidence>
<keyword evidence="7 9" id="KW-1133">Transmembrane helix</keyword>
<dbReference type="InterPro" id="IPR051084">
    <property type="entry name" value="H+-coupled_symporters"/>
</dbReference>
<reference evidence="11 12" key="3">
    <citation type="journal article" date="2008" name="BMC Genomics">
        <title>The genome of the versatile nitrogen fixer Azorhizobium caulinodans ORS571.</title>
        <authorList>
            <person name="Lee KB."/>
            <person name="Backer P.D."/>
            <person name="Aono T."/>
            <person name="Liu CT."/>
            <person name="Suzuki S."/>
            <person name="Suzuki T."/>
            <person name="Kaneko T."/>
            <person name="Yamada M."/>
            <person name="Tabata S."/>
            <person name="Kupfer D.M."/>
            <person name="Najar F.Z."/>
            <person name="Wiley G.B."/>
            <person name="Roe B."/>
            <person name="Binnewies T.T."/>
            <person name="Ussery D.W."/>
            <person name="D'Haeze W."/>
            <person name="Herder J.D."/>
            <person name="Gevers D."/>
            <person name="Vereecke D."/>
            <person name="Holsters M."/>
            <person name="Oyaizu H."/>
        </authorList>
    </citation>
    <scope>NUCLEOTIDE SEQUENCE [LARGE SCALE GENOMIC DNA]</scope>
    <source>
        <strain evidence="12">ATCC 43989 / DSM 5975 / JCM 20966 / LMG 6465 / NBRC 14845 / NCIMB 13405 / ORS 571</strain>
    </source>
</reference>
<keyword evidence="5 9" id="KW-0812">Transmembrane</keyword>
<feature type="transmembrane region" description="Helical" evidence="9">
    <location>
        <begin position="105"/>
        <end position="129"/>
    </location>
</feature>
<dbReference type="InterPro" id="IPR005829">
    <property type="entry name" value="Sugar_transporter_CS"/>
</dbReference>
<dbReference type="PANTHER" id="PTHR43528">
    <property type="entry name" value="ALPHA-KETOGLUTARATE PERMEASE"/>
    <property type="match status" value="1"/>
</dbReference>
<comment type="similarity">
    <text evidence="2">Belongs to the major facilitator superfamily. Metabolite:H+ Symporter (MHS) family (TC 2.A.1.6) family.</text>
</comment>
<organism evidence="11 12">
    <name type="scientific">Azorhizobium caulinodans (strain ATCC 43989 / DSM 5975 / JCM 20966 / LMG 6465 / NBRC 14845 / NCIMB 13405 / ORS 571)</name>
    <dbReference type="NCBI Taxonomy" id="438753"/>
    <lineage>
        <taxon>Bacteria</taxon>
        <taxon>Pseudomonadati</taxon>
        <taxon>Pseudomonadota</taxon>
        <taxon>Alphaproteobacteria</taxon>
        <taxon>Hyphomicrobiales</taxon>
        <taxon>Xanthobacteraceae</taxon>
        <taxon>Azorhizobium</taxon>
    </lineage>
</organism>
<dbReference type="KEGG" id="azc:AZC_1030"/>
<feature type="transmembrane region" description="Helical" evidence="9">
    <location>
        <begin position="384"/>
        <end position="406"/>
    </location>
</feature>
<dbReference type="InterPro" id="IPR020846">
    <property type="entry name" value="MFS_dom"/>
</dbReference>
<evidence type="ECO:0000256" key="4">
    <source>
        <dbReference type="ARBA" id="ARBA00022475"/>
    </source>
</evidence>
<feature type="transmembrane region" description="Helical" evidence="9">
    <location>
        <begin position="238"/>
        <end position="260"/>
    </location>
</feature>
<evidence type="ECO:0000256" key="9">
    <source>
        <dbReference type="SAM" id="Phobius"/>
    </source>
</evidence>
<feature type="transmembrane region" description="Helical" evidence="9">
    <location>
        <begin position="206"/>
        <end position="232"/>
    </location>
</feature>
<dbReference type="SUPFAM" id="SSF103473">
    <property type="entry name" value="MFS general substrate transporter"/>
    <property type="match status" value="1"/>
</dbReference>
<feature type="transmembrane region" description="Helical" evidence="9">
    <location>
        <begin position="165"/>
        <end position="185"/>
    </location>
</feature>
<reference evidence="11 12" key="6">
    <citation type="journal article" date="2011" name="Appl. Environ. Microbiol.">
        <title>Involvement of the azorhizobial chromosome partition gene (parA) in the onset of bacteroid differentiation during Sesbania rostrata stem nodule development.</title>
        <authorList>
            <person name="Liu CT."/>
            <person name="Lee KB."/>
            <person name="Wang YS."/>
            <person name="Peng MH."/>
            <person name="Lee KT."/>
            <person name="Suzuki S."/>
            <person name="Suzuki T."/>
            <person name="Oyaizu H."/>
        </authorList>
    </citation>
    <scope>NUCLEOTIDE SEQUENCE [LARGE SCALE GENOMIC DNA]</scope>
    <source>
        <strain evidence="12">ATCC 43989 / DSM 5975 / JCM 20966 / LMG 6465 / NBRC 14845 / NCIMB 13405 / ORS 571</strain>
    </source>
</reference>
<keyword evidence="6" id="KW-0769">Symport</keyword>
<evidence type="ECO:0000256" key="1">
    <source>
        <dbReference type="ARBA" id="ARBA00004651"/>
    </source>
</evidence>
<reference evidence="12" key="2">
    <citation type="submission" date="2007-04" db="EMBL/GenBank/DDBJ databases">
        <title>Complete genome sequence of the nitrogen-fixing bacterium Azorhizobium caulinodans ORS571.</title>
        <authorList>
            <person name="Lee K.B."/>
            <person name="Backer P.D."/>
            <person name="Aono T."/>
            <person name="Liu C.T."/>
            <person name="Suzuki S."/>
            <person name="Suzuki T."/>
            <person name="Kaneko T."/>
            <person name="Yamada M."/>
            <person name="Tabata S."/>
            <person name="Kupfer D.M."/>
            <person name="Najar F.Z."/>
            <person name="Wiley G.B."/>
            <person name="Roe B."/>
            <person name="Binnewies T."/>
            <person name="Ussery D."/>
            <person name="Vereecke D."/>
            <person name="Gevers D."/>
            <person name="Holsters M."/>
            <person name="Oyaizu H."/>
        </authorList>
    </citation>
    <scope>NUCLEOTIDE SEQUENCE [LARGE SCALE GENOMIC DNA]</scope>
    <source>
        <strain evidence="12">ATCC 43989 / DSM 5975 / JCM 20966 / LMG 6465 / NBRC 14845 / NCIMB 13405 / ORS 571</strain>
    </source>
</reference>
<protein>
    <submittedName>
        <fullName evidence="11">Putative proline/betaine transporter 1</fullName>
    </submittedName>
</protein>
<dbReference type="eggNOG" id="COG0477">
    <property type="taxonomic scope" value="Bacteria"/>
</dbReference>
<evidence type="ECO:0000256" key="5">
    <source>
        <dbReference type="ARBA" id="ARBA00022692"/>
    </source>
</evidence>
<comment type="subcellular location">
    <subcellularLocation>
        <location evidence="1">Cell membrane</location>
        <topology evidence="1">Multi-pass membrane protein</topology>
    </subcellularLocation>
</comment>
<feature type="domain" description="Major facilitator superfamily (MFS) profile" evidence="10">
    <location>
        <begin position="69"/>
        <end position="473"/>
    </location>
</feature>
<feature type="transmembrane region" description="Helical" evidence="9">
    <location>
        <begin position="427"/>
        <end position="445"/>
    </location>
</feature>
<dbReference type="PANTHER" id="PTHR43528:SF1">
    <property type="entry name" value="ALPHA-KETOGLUTARATE PERMEASE"/>
    <property type="match status" value="1"/>
</dbReference>
<feature type="transmembrane region" description="Helical" evidence="9">
    <location>
        <begin position="451"/>
        <end position="469"/>
    </location>
</feature>
<dbReference type="AlphaFoldDB" id="A8HQD5"/>
<gene>
    <name evidence="11" type="ordered locus">AZC_1030</name>
</gene>
<accession>A8HQD5</accession>
<dbReference type="PROSITE" id="PS00217">
    <property type="entry name" value="SUGAR_TRANSPORT_2"/>
    <property type="match status" value="1"/>
</dbReference>
<dbReference type="InterPro" id="IPR005828">
    <property type="entry name" value="MFS_sugar_transport-like"/>
</dbReference>
<dbReference type="GO" id="GO:0005886">
    <property type="term" value="C:plasma membrane"/>
    <property type="evidence" value="ECO:0007669"/>
    <property type="project" value="UniProtKB-SubCell"/>
</dbReference>
<keyword evidence="12" id="KW-1185">Reference proteome</keyword>
<evidence type="ECO:0000313" key="11">
    <source>
        <dbReference type="EMBL" id="BAF87028.1"/>
    </source>
</evidence>
<feature type="transmembrane region" description="Helical" evidence="9">
    <location>
        <begin position="325"/>
        <end position="344"/>
    </location>
</feature>
<evidence type="ECO:0000259" key="10">
    <source>
        <dbReference type="PROSITE" id="PS50850"/>
    </source>
</evidence>
<dbReference type="Gene3D" id="1.20.1250.20">
    <property type="entry name" value="MFS general substrate transporter like domains"/>
    <property type="match status" value="2"/>
</dbReference>
<dbReference type="Proteomes" id="UP000000270">
    <property type="component" value="Chromosome"/>
</dbReference>
<dbReference type="EMBL" id="AP009384">
    <property type="protein sequence ID" value="BAF87028.1"/>
    <property type="molecule type" value="Genomic_DNA"/>
</dbReference>
<feature type="transmembrane region" description="Helical" evidence="9">
    <location>
        <begin position="289"/>
        <end position="313"/>
    </location>
</feature>
<proteinExistence type="inferred from homology"/>